<proteinExistence type="inferred from homology"/>
<evidence type="ECO:0000313" key="8">
    <source>
        <dbReference type="EMBL" id="KAF2570573.1"/>
    </source>
</evidence>
<protein>
    <submittedName>
        <fullName evidence="8">Uncharacterized protein</fullName>
    </submittedName>
</protein>
<dbReference type="InterPro" id="IPR036396">
    <property type="entry name" value="Cyt_P450_sf"/>
</dbReference>
<dbReference type="InterPro" id="IPR002401">
    <property type="entry name" value="Cyt_P450_E_grp-I"/>
</dbReference>
<dbReference type="EMBL" id="QGKY02001015">
    <property type="protein sequence ID" value="KAF2570573.1"/>
    <property type="molecule type" value="Genomic_DNA"/>
</dbReference>
<keyword evidence="7" id="KW-0408">Iron</keyword>
<evidence type="ECO:0000256" key="7">
    <source>
        <dbReference type="PIRSR" id="PIRSR602401-1"/>
    </source>
</evidence>
<name>A0A8S9IMH4_BRACR</name>
<dbReference type="AlphaFoldDB" id="A0A8S9IMH4"/>
<dbReference type="InterPro" id="IPR001128">
    <property type="entry name" value="Cyt_P450"/>
</dbReference>
<organism evidence="8">
    <name type="scientific">Brassica cretica</name>
    <name type="common">Mustard</name>
    <dbReference type="NCBI Taxonomy" id="69181"/>
    <lineage>
        <taxon>Eukaryota</taxon>
        <taxon>Viridiplantae</taxon>
        <taxon>Streptophyta</taxon>
        <taxon>Embryophyta</taxon>
        <taxon>Tracheophyta</taxon>
        <taxon>Spermatophyta</taxon>
        <taxon>Magnoliopsida</taxon>
        <taxon>eudicotyledons</taxon>
        <taxon>Gunneridae</taxon>
        <taxon>Pentapetalae</taxon>
        <taxon>rosids</taxon>
        <taxon>malvids</taxon>
        <taxon>Brassicales</taxon>
        <taxon>Brassicaceae</taxon>
        <taxon>Brassiceae</taxon>
        <taxon>Brassica</taxon>
    </lineage>
</organism>
<keyword evidence="7" id="KW-0479">Metal-binding</keyword>
<dbReference type="GO" id="GO:0004497">
    <property type="term" value="F:monooxygenase activity"/>
    <property type="evidence" value="ECO:0007669"/>
    <property type="project" value="InterPro"/>
</dbReference>
<comment type="similarity">
    <text evidence="2">Belongs to the cytochrome P450 family.</text>
</comment>
<dbReference type="PROSITE" id="PS00086">
    <property type="entry name" value="CYTOCHROME_P450"/>
    <property type="match status" value="1"/>
</dbReference>
<dbReference type="PANTHER" id="PTHR47956">
    <property type="entry name" value="CYTOCHROME P450 71B11-RELATED"/>
    <property type="match status" value="1"/>
</dbReference>
<dbReference type="Pfam" id="PF00067">
    <property type="entry name" value="p450"/>
    <property type="match status" value="1"/>
</dbReference>
<keyword evidence="6" id="KW-0472">Membrane</keyword>
<evidence type="ECO:0000256" key="6">
    <source>
        <dbReference type="ARBA" id="ARBA00023136"/>
    </source>
</evidence>
<evidence type="ECO:0000256" key="4">
    <source>
        <dbReference type="ARBA" id="ARBA00022989"/>
    </source>
</evidence>
<sequence>MPGRSLIHAEDVLLFVPVVPAAREQPVQHHPAELGWSAAFESSAVASIALLQRDHLDGLDHPCWCCLAFAVVDLFFLTLLAPGWEHTLLPLNTLSCLSELNIDLSYVARNSVILGIQLSEHVAHPSVDFRGYLIQRLGLNLVTLQQLLHHHTLQLIWLTVLGSWNSLSIALWLSLVLVRNLPGRSLLHAENVPLSVPVVPAAREQPVQQHPAELGWSAAFESSVVASVALLQRDHLDGLDHPCWCCLGFDVVDMFFLTLLAPGWSLQRLAERTGHVMLVHLGLSPVTVVSSKEAAEEVLRTHDLDCCTRPNLAGPRLISRGYKDIGFTQYSEEWKERRKFLVRELFSLKKVQSSRYIREEECNFMAKKLFESAVDRSIVDLSKTLYWLTASIFFKLAFGHSFHESKFVDQEKIDELVFEAETALASFTCSDFFPVAGVGWLVDLLSGQHKRLKNVFFKLDAMFQHMIDDHLSPERSSKYHDDIIVSMLDVIHTQEKDDSLKLTVDHMKGVLTNIFLGGIDTGAVTMIWTMTELARNMEVMKKVQGEIRDRFGNSKERITEEDIGKVPYLYLVIMETFRLHPALPLLLPRETMAHIKVQGYDIPPKRRILVNAWAIARDPKIWKNPEEFNPERFIDNPVGYRGQNFEFLPFGSGRRMCPGITMGMATVELGLLNLLYFFDWKLPDGMTERDIDIEEAGTLTVVKKVPLKLVPVLSSLVTPNSSFRK</sequence>
<accession>A0A8S9IMH4</accession>
<keyword evidence="5" id="KW-0560">Oxidoreductase</keyword>
<dbReference type="GO" id="GO:0020037">
    <property type="term" value="F:heme binding"/>
    <property type="evidence" value="ECO:0007669"/>
    <property type="project" value="InterPro"/>
</dbReference>
<dbReference type="PRINTS" id="PR00463">
    <property type="entry name" value="EP450I"/>
</dbReference>
<dbReference type="SUPFAM" id="SSF48264">
    <property type="entry name" value="Cytochrome P450"/>
    <property type="match status" value="1"/>
</dbReference>
<dbReference type="InterPro" id="IPR017972">
    <property type="entry name" value="Cyt_P450_CS"/>
</dbReference>
<evidence type="ECO:0000256" key="5">
    <source>
        <dbReference type="ARBA" id="ARBA00023002"/>
    </source>
</evidence>
<comment type="cofactor">
    <cofactor evidence="7">
        <name>heme</name>
        <dbReference type="ChEBI" id="CHEBI:30413"/>
    </cofactor>
</comment>
<dbReference type="FunFam" id="1.10.630.10:FF:000011">
    <property type="entry name" value="Cytochrome P450 83B1"/>
    <property type="match status" value="1"/>
</dbReference>
<comment type="caution">
    <text evidence="8">The sequence shown here is derived from an EMBL/GenBank/DDBJ whole genome shotgun (WGS) entry which is preliminary data.</text>
</comment>
<dbReference type="GO" id="GO:0016020">
    <property type="term" value="C:membrane"/>
    <property type="evidence" value="ECO:0007669"/>
    <property type="project" value="UniProtKB-SubCell"/>
</dbReference>
<gene>
    <name evidence="8" type="ORF">F2Q70_00001736</name>
</gene>
<dbReference type="PRINTS" id="PR00385">
    <property type="entry name" value="P450"/>
</dbReference>
<keyword evidence="7" id="KW-0349">Heme</keyword>
<dbReference type="CDD" id="cd11072">
    <property type="entry name" value="CYP71-like"/>
    <property type="match status" value="1"/>
</dbReference>
<dbReference type="Gene3D" id="1.10.630.10">
    <property type="entry name" value="Cytochrome P450"/>
    <property type="match status" value="1"/>
</dbReference>
<feature type="binding site" description="axial binding residue" evidence="7">
    <location>
        <position position="657"/>
    </location>
    <ligand>
        <name>heme</name>
        <dbReference type="ChEBI" id="CHEBI:30413"/>
    </ligand>
    <ligandPart>
        <name>Fe</name>
        <dbReference type="ChEBI" id="CHEBI:18248"/>
    </ligandPart>
</feature>
<keyword evidence="3" id="KW-0812">Transmembrane</keyword>
<evidence type="ECO:0000256" key="2">
    <source>
        <dbReference type="ARBA" id="ARBA00010617"/>
    </source>
</evidence>
<dbReference type="PANTHER" id="PTHR47956:SF119">
    <property type="entry name" value="CYTOCHROME P450 71B16-RELATED"/>
    <property type="match status" value="1"/>
</dbReference>
<dbReference type="InterPro" id="IPR050193">
    <property type="entry name" value="Cytochrome_P450_71"/>
</dbReference>
<evidence type="ECO:0000256" key="1">
    <source>
        <dbReference type="ARBA" id="ARBA00004167"/>
    </source>
</evidence>
<reference evidence="8" key="1">
    <citation type="submission" date="2019-12" db="EMBL/GenBank/DDBJ databases">
        <title>Genome sequencing and annotation of Brassica cretica.</title>
        <authorList>
            <person name="Studholme D.J."/>
            <person name="Sarris P.F."/>
        </authorList>
    </citation>
    <scope>NUCLEOTIDE SEQUENCE</scope>
    <source>
        <strain evidence="8">PFS-102/07</strain>
        <tissue evidence="8">Leaf</tissue>
    </source>
</reference>
<evidence type="ECO:0000256" key="3">
    <source>
        <dbReference type="ARBA" id="ARBA00022692"/>
    </source>
</evidence>
<dbReference type="GO" id="GO:0016705">
    <property type="term" value="F:oxidoreductase activity, acting on paired donors, with incorporation or reduction of molecular oxygen"/>
    <property type="evidence" value="ECO:0007669"/>
    <property type="project" value="InterPro"/>
</dbReference>
<dbReference type="GO" id="GO:0005506">
    <property type="term" value="F:iron ion binding"/>
    <property type="evidence" value="ECO:0007669"/>
    <property type="project" value="InterPro"/>
</dbReference>
<keyword evidence="4" id="KW-1133">Transmembrane helix</keyword>
<comment type="subcellular location">
    <subcellularLocation>
        <location evidence="1">Membrane</location>
        <topology evidence="1">Single-pass membrane protein</topology>
    </subcellularLocation>
</comment>